<reference evidence="2 3" key="1">
    <citation type="submission" date="2019-12" db="EMBL/GenBank/DDBJ databases">
        <title>Mucilaginibacter sp. HMF7410 genome sequencing and assembly.</title>
        <authorList>
            <person name="Kang H."/>
            <person name="Cha I."/>
            <person name="Kim H."/>
            <person name="Joh K."/>
        </authorList>
    </citation>
    <scope>NUCLEOTIDE SEQUENCE [LARGE SCALE GENOMIC DNA]</scope>
    <source>
        <strain evidence="2 3">HMF7410</strain>
    </source>
</reference>
<feature type="signal peptide" evidence="1">
    <location>
        <begin position="1"/>
        <end position="17"/>
    </location>
</feature>
<name>A0A7K1T0S4_9SPHI</name>
<comment type="caution">
    <text evidence="2">The sequence shown here is derived from an EMBL/GenBank/DDBJ whole genome shotgun (WGS) entry which is preliminary data.</text>
</comment>
<dbReference type="Proteomes" id="UP000462014">
    <property type="component" value="Unassembled WGS sequence"/>
</dbReference>
<gene>
    <name evidence="2" type="ORF">GO621_16670</name>
</gene>
<evidence type="ECO:0008006" key="4">
    <source>
        <dbReference type="Google" id="ProtNLM"/>
    </source>
</evidence>
<keyword evidence="1" id="KW-0732">Signal</keyword>
<keyword evidence="3" id="KW-1185">Reference proteome</keyword>
<organism evidence="2 3">
    <name type="scientific">Mucilaginibacter arboris</name>
    <dbReference type="NCBI Taxonomy" id="2682090"/>
    <lineage>
        <taxon>Bacteria</taxon>
        <taxon>Pseudomonadati</taxon>
        <taxon>Bacteroidota</taxon>
        <taxon>Sphingobacteriia</taxon>
        <taxon>Sphingobacteriales</taxon>
        <taxon>Sphingobacteriaceae</taxon>
        <taxon>Mucilaginibacter</taxon>
    </lineage>
</organism>
<evidence type="ECO:0000313" key="3">
    <source>
        <dbReference type="Proteomes" id="UP000462014"/>
    </source>
</evidence>
<feature type="chain" id="PRO_5029484600" description="DUF4177 domain-containing protein" evidence="1">
    <location>
        <begin position="18"/>
        <end position="112"/>
    </location>
</feature>
<evidence type="ECO:0000256" key="1">
    <source>
        <dbReference type="SAM" id="SignalP"/>
    </source>
</evidence>
<proteinExistence type="predicted"/>
<dbReference type="RefSeq" id="WP_157569124.1">
    <property type="nucleotide sequence ID" value="NZ_WPIK01000019.1"/>
</dbReference>
<accession>A0A7K1T0S4</accession>
<sequence length="112" mass="12827">MKKLLFLFWLLPAACFAQTDSARVKPHDAYCRIFVLTRSFRSGYAIGTDFGHDSSTSALSDEEINKLIAKLKTFDNEIDALNYMASKGWEVINYNDPLNSPRNYLLRRKTAQ</sequence>
<dbReference type="EMBL" id="WPIK01000019">
    <property type="protein sequence ID" value="MVN23159.1"/>
    <property type="molecule type" value="Genomic_DNA"/>
</dbReference>
<dbReference type="AlphaFoldDB" id="A0A7K1T0S4"/>
<evidence type="ECO:0000313" key="2">
    <source>
        <dbReference type="EMBL" id="MVN23159.1"/>
    </source>
</evidence>
<protein>
    <recommendedName>
        <fullName evidence="4">DUF4177 domain-containing protein</fullName>
    </recommendedName>
</protein>